<dbReference type="AlphaFoldDB" id="A0A6G4UD71"/>
<dbReference type="InterPro" id="IPR045383">
    <property type="entry name" value="DUF6528"/>
</dbReference>
<name>A0A6G4UD71_9ACTN</name>
<dbReference type="SUPFAM" id="SSF63829">
    <property type="entry name" value="Calcium-dependent phosphotriesterase"/>
    <property type="match status" value="1"/>
</dbReference>
<evidence type="ECO:0000256" key="1">
    <source>
        <dbReference type="SAM" id="SignalP"/>
    </source>
</evidence>
<evidence type="ECO:0000313" key="2">
    <source>
        <dbReference type="EMBL" id="NGN70114.1"/>
    </source>
</evidence>
<evidence type="ECO:0000313" key="3">
    <source>
        <dbReference type="Proteomes" id="UP000481583"/>
    </source>
</evidence>
<dbReference type="Pfam" id="PF20138">
    <property type="entry name" value="DUF6528"/>
    <property type="match status" value="1"/>
</dbReference>
<keyword evidence="1" id="KW-0732">Signal</keyword>
<dbReference type="InterPro" id="IPR006311">
    <property type="entry name" value="TAT_signal"/>
</dbReference>
<feature type="chain" id="PRO_5026329927" evidence="1">
    <location>
        <begin position="34"/>
        <end position="336"/>
    </location>
</feature>
<dbReference type="PROSITE" id="PS51318">
    <property type="entry name" value="TAT"/>
    <property type="match status" value="1"/>
</dbReference>
<accession>A0A6G4UD71</accession>
<gene>
    <name evidence="2" type="ORF">G5C51_40285</name>
</gene>
<reference evidence="2 3" key="1">
    <citation type="submission" date="2020-02" db="EMBL/GenBank/DDBJ databases">
        <title>Whole-genome analyses of novel actinobacteria.</title>
        <authorList>
            <person name="Sahin N."/>
        </authorList>
    </citation>
    <scope>NUCLEOTIDE SEQUENCE [LARGE SCALE GENOMIC DNA]</scope>
    <source>
        <strain evidence="2 3">A7024</strain>
    </source>
</reference>
<dbReference type="Proteomes" id="UP000481583">
    <property type="component" value="Unassembled WGS sequence"/>
</dbReference>
<proteinExistence type="predicted"/>
<comment type="caution">
    <text evidence="2">The sequence shown here is derived from an EMBL/GenBank/DDBJ whole genome shotgun (WGS) entry which is preliminary data.</text>
</comment>
<dbReference type="EMBL" id="JAAKZV010000410">
    <property type="protein sequence ID" value="NGN70114.1"/>
    <property type="molecule type" value="Genomic_DNA"/>
</dbReference>
<dbReference type="RefSeq" id="WP_165245639.1">
    <property type="nucleotide sequence ID" value="NZ_JAAKZV010000410.1"/>
</dbReference>
<organism evidence="2 3">
    <name type="scientific">Streptomyces coryli</name>
    <dbReference type="NCBI Taxonomy" id="1128680"/>
    <lineage>
        <taxon>Bacteria</taxon>
        <taxon>Bacillati</taxon>
        <taxon>Actinomycetota</taxon>
        <taxon>Actinomycetes</taxon>
        <taxon>Kitasatosporales</taxon>
        <taxon>Streptomycetaceae</taxon>
        <taxon>Streptomyces</taxon>
    </lineage>
</organism>
<sequence>MAAGTGRPTRRGVLAGALGAAGAVALSASQARAAETGGGSRFPHVLVGDQATRSILLLDSGKKTWDLAADPAAALWRYTPDGDPQFADLQYADGWRYVSEVKVRRHGRKTYVLATASFGLAFAVEYPTKKRYWGGGLGLGDDLLNPHSIELLPNGNIAVAGSTGGIVRVYAASQGPANDVYAEAKLRTAHGVVWDGDRDVLWAIGHDDLVAYEIGGTRAAPTITQVFSIPLPGPDGHDLFPVAGRPDRLWVTVNGDIFQYSKRRKAFLQDFPWTAGWPRNKVKAAGFHPDSGTVVSTQPEPGLGETWWTERVRLHPAGEPYHLVGGGIYKARLWQP</sequence>
<keyword evidence="3" id="KW-1185">Reference proteome</keyword>
<feature type="signal peptide" evidence="1">
    <location>
        <begin position="1"/>
        <end position="33"/>
    </location>
</feature>
<protein>
    <submittedName>
        <fullName evidence="2">Uncharacterized protein</fullName>
    </submittedName>
</protein>